<dbReference type="Gene3D" id="3.30.420.40">
    <property type="match status" value="2"/>
</dbReference>
<dbReference type="OrthoDB" id="9805576at2"/>
<feature type="domain" description="Carbohydrate kinase FGGY N-terminal" evidence="5">
    <location>
        <begin position="122"/>
        <end position="226"/>
    </location>
</feature>
<dbReference type="Pfam" id="PF02782">
    <property type="entry name" value="FGGY_C"/>
    <property type="match status" value="1"/>
</dbReference>
<feature type="domain" description="Carbohydrate kinase FGGY C-terminal" evidence="6">
    <location>
        <begin position="239"/>
        <end position="414"/>
    </location>
</feature>
<name>A0A317K3K4_9ACTN</name>
<evidence type="ECO:0000259" key="5">
    <source>
        <dbReference type="Pfam" id="PF00370"/>
    </source>
</evidence>
<evidence type="ECO:0000256" key="3">
    <source>
        <dbReference type="ARBA" id="ARBA00022679"/>
    </source>
</evidence>
<dbReference type="CDD" id="cd07783">
    <property type="entry name" value="ASKHA_NBD_FGGY_SePSK_AtXK1-like"/>
    <property type="match status" value="1"/>
</dbReference>
<proteinExistence type="inferred from homology"/>
<dbReference type="GO" id="GO:0016301">
    <property type="term" value="F:kinase activity"/>
    <property type="evidence" value="ECO:0007669"/>
    <property type="project" value="UniProtKB-KW"/>
</dbReference>
<comment type="caution">
    <text evidence="7">The sequence shown here is derived from an EMBL/GenBank/DDBJ whole genome shotgun (WGS) entry which is preliminary data.</text>
</comment>
<dbReference type="InterPro" id="IPR000577">
    <property type="entry name" value="Carb_kinase_FGGY"/>
</dbReference>
<dbReference type="InterPro" id="IPR018485">
    <property type="entry name" value="FGGY_C"/>
</dbReference>
<dbReference type="PANTHER" id="PTHR43095:SF5">
    <property type="entry name" value="XYLULOSE KINASE"/>
    <property type="match status" value="1"/>
</dbReference>
<accession>A0A317K3K4</accession>
<dbReference type="SUPFAM" id="SSF53067">
    <property type="entry name" value="Actin-like ATPase domain"/>
    <property type="match status" value="2"/>
</dbReference>
<dbReference type="PIRSF" id="PIRSF000538">
    <property type="entry name" value="GlpK"/>
    <property type="match status" value="1"/>
</dbReference>
<dbReference type="AlphaFoldDB" id="A0A317K3K4"/>
<reference evidence="8" key="1">
    <citation type="submission" date="2018-05" db="EMBL/GenBank/DDBJ databases">
        <title>Micromonospora globispora sp. nov. and Micromonospora rugosa sp. nov., isolated from marine sediment.</title>
        <authorList>
            <person name="Carro L."/>
            <person name="Aysel V."/>
            <person name="Cetin D."/>
            <person name="Igual J.M."/>
            <person name="Klenk H.-P."/>
            <person name="Trujillo M.E."/>
            <person name="Sahin N."/>
        </authorList>
    </citation>
    <scope>NUCLEOTIDE SEQUENCE [LARGE SCALE GENOMIC DNA]</scope>
    <source>
        <strain evidence="8">S2904</strain>
    </source>
</reference>
<gene>
    <name evidence="7" type="ORF">DLJ46_13855</name>
</gene>
<dbReference type="RefSeq" id="WP_109945080.1">
    <property type="nucleotide sequence ID" value="NZ_QGGF01000693.1"/>
</dbReference>
<dbReference type="InterPro" id="IPR018484">
    <property type="entry name" value="FGGY_N"/>
</dbReference>
<organism evidence="7 8">
    <name type="scientific">Micromonospora globispora</name>
    <dbReference type="NCBI Taxonomy" id="1450148"/>
    <lineage>
        <taxon>Bacteria</taxon>
        <taxon>Bacillati</taxon>
        <taxon>Actinomycetota</taxon>
        <taxon>Actinomycetes</taxon>
        <taxon>Micromonosporales</taxon>
        <taxon>Micromonosporaceae</taxon>
        <taxon>Micromonospora</taxon>
    </lineage>
</organism>
<dbReference type="Proteomes" id="UP000245683">
    <property type="component" value="Unassembled WGS sequence"/>
</dbReference>
<evidence type="ECO:0000256" key="4">
    <source>
        <dbReference type="ARBA" id="ARBA00022777"/>
    </source>
</evidence>
<keyword evidence="4 7" id="KW-0418">Kinase</keyword>
<dbReference type="GO" id="GO:0042732">
    <property type="term" value="P:D-xylose metabolic process"/>
    <property type="evidence" value="ECO:0007669"/>
    <property type="project" value="UniProtKB-KW"/>
</dbReference>
<dbReference type="InterPro" id="IPR050406">
    <property type="entry name" value="FGGY_Carb_Kinase"/>
</dbReference>
<protein>
    <submittedName>
        <fullName evidence="7">Carbohydrate kinase</fullName>
    </submittedName>
</protein>
<evidence type="ECO:0000256" key="2">
    <source>
        <dbReference type="ARBA" id="ARBA00022629"/>
    </source>
</evidence>
<dbReference type="InterPro" id="IPR043129">
    <property type="entry name" value="ATPase_NBD"/>
</dbReference>
<dbReference type="EMBL" id="QGSV01000180">
    <property type="protein sequence ID" value="PWU47699.1"/>
    <property type="molecule type" value="Genomic_DNA"/>
</dbReference>
<keyword evidence="2" id="KW-0119">Carbohydrate metabolism</keyword>
<keyword evidence="2" id="KW-0859">Xylose metabolism</keyword>
<sequence length="481" mass="49323">MTDLVIGLDVATADVRAVAVTPDGTVVARAAAPLPPPDRGIAGRTEQKPVHPDVAETVLAQLTAEVGGSAKAVAVTATSGSVVPCSADLVPVGPALLYDDRRAGEHGSGVDPALVRTAPALARIGWLERHLPADRYRHVSDLVVARLTGEDTPSDTSHALKTGADPETGRWAAQLLDMAGVAESQLPRLCRPGAVVGGLSARSASLTGLPVGTLVVLGMTDGCAGQVAAGAVRPGDAVGVLGTTLVVKVVASRRVADQALGVYSHLAPDGCWWPGGASNAGAGVLRSAFPDADLQALDLAAAQRGPVRALVYPVARPGERFPFVTPDAGGWLRGEPADRDEYYRALLDGVAYVERLALDVLAAAGAPSRGALRAVGGGSRSRPWARIRATVLGRPLLVPAEVSSAFGAAVLAASSTVHHDLATAVDSMVRLAATVDPDPAEQPRLDDGYARFVAALVERGWLPPAPTKNPDRSINSDPIEG</sequence>
<evidence type="ECO:0000313" key="8">
    <source>
        <dbReference type="Proteomes" id="UP000245683"/>
    </source>
</evidence>
<dbReference type="Pfam" id="PF00370">
    <property type="entry name" value="FGGY_N"/>
    <property type="match status" value="1"/>
</dbReference>
<evidence type="ECO:0000259" key="6">
    <source>
        <dbReference type="Pfam" id="PF02782"/>
    </source>
</evidence>
<comment type="similarity">
    <text evidence="1">Belongs to the FGGY kinase family.</text>
</comment>
<keyword evidence="8" id="KW-1185">Reference proteome</keyword>
<dbReference type="PANTHER" id="PTHR43095">
    <property type="entry name" value="SUGAR KINASE"/>
    <property type="match status" value="1"/>
</dbReference>
<keyword evidence="3" id="KW-0808">Transferase</keyword>
<evidence type="ECO:0000313" key="7">
    <source>
        <dbReference type="EMBL" id="PWU47699.1"/>
    </source>
</evidence>
<evidence type="ECO:0000256" key="1">
    <source>
        <dbReference type="ARBA" id="ARBA00009156"/>
    </source>
</evidence>